<name>A0A3N4K2C9_9PEZI</name>
<sequence length="146" mass="16656">MFSQNALQRKKAYVAAPELKKEKMKLVVVKWRFITENIWTSSLSLRKWWEQVFKCLDVLYKDIIAGNYLSIHKELLAKDIVKYSLTGEESGDDLDLMIENDDEMSEIEVKPGIDMAIIPSSNFKGDSQVTEESSDATEVSSDDSIL</sequence>
<proteinExistence type="predicted"/>
<feature type="region of interest" description="Disordered" evidence="1">
    <location>
        <begin position="120"/>
        <end position="146"/>
    </location>
</feature>
<dbReference type="AlphaFoldDB" id="A0A3N4K2C9"/>
<evidence type="ECO:0000313" key="3">
    <source>
        <dbReference type="Proteomes" id="UP000276215"/>
    </source>
</evidence>
<accession>A0A3N4K2C9</accession>
<keyword evidence="3" id="KW-1185">Reference proteome</keyword>
<evidence type="ECO:0000313" key="2">
    <source>
        <dbReference type="EMBL" id="RPB03362.1"/>
    </source>
</evidence>
<evidence type="ECO:0000256" key="1">
    <source>
        <dbReference type="SAM" id="MobiDB-lite"/>
    </source>
</evidence>
<reference evidence="2 3" key="1">
    <citation type="journal article" date="2018" name="Nat. Ecol. Evol.">
        <title>Pezizomycetes genomes reveal the molecular basis of ectomycorrhizal truffle lifestyle.</title>
        <authorList>
            <person name="Murat C."/>
            <person name="Payen T."/>
            <person name="Noel B."/>
            <person name="Kuo A."/>
            <person name="Morin E."/>
            <person name="Chen J."/>
            <person name="Kohler A."/>
            <person name="Krizsan K."/>
            <person name="Balestrini R."/>
            <person name="Da Silva C."/>
            <person name="Montanini B."/>
            <person name="Hainaut M."/>
            <person name="Levati E."/>
            <person name="Barry K.W."/>
            <person name="Belfiori B."/>
            <person name="Cichocki N."/>
            <person name="Clum A."/>
            <person name="Dockter R.B."/>
            <person name="Fauchery L."/>
            <person name="Guy J."/>
            <person name="Iotti M."/>
            <person name="Le Tacon F."/>
            <person name="Lindquist E.A."/>
            <person name="Lipzen A."/>
            <person name="Malagnac F."/>
            <person name="Mello A."/>
            <person name="Molinier V."/>
            <person name="Miyauchi S."/>
            <person name="Poulain J."/>
            <person name="Riccioni C."/>
            <person name="Rubini A."/>
            <person name="Sitrit Y."/>
            <person name="Splivallo R."/>
            <person name="Traeger S."/>
            <person name="Wang M."/>
            <person name="Zifcakova L."/>
            <person name="Wipf D."/>
            <person name="Zambonelli A."/>
            <person name="Paolocci F."/>
            <person name="Nowrousian M."/>
            <person name="Ottonello S."/>
            <person name="Baldrian P."/>
            <person name="Spatafora J.W."/>
            <person name="Henrissat B."/>
            <person name="Nagy L.G."/>
            <person name="Aury J.M."/>
            <person name="Wincker P."/>
            <person name="Grigoriev I.V."/>
            <person name="Bonfante P."/>
            <person name="Martin F.M."/>
        </authorList>
    </citation>
    <scope>NUCLEOTIDE SEQUENCE [LARGE SCALE GENOMIC DNA]</scope>
    <source>
        <strain evidence="2 3">120613-1</strain>
    </source>
</reference>
<organism evidence="2 3">
    <name type="scientific">Choiromyces venosus 120613-1</name>
    <dbReference type="NCBI Taxonomy" id="1336337"/>
    <lineage>
        <taxon>Eukaryota</taxon>
        <taxon>Fungi</taxon>
        <taxon>Dikarya</taxon>
        <taxon>Ascomycota</taxon>
        <taxon>Pezizomycotina</taxon>
        <taxon>Pezizomycetes</taxon>
        <taxon>Pezizales</taxon>
        <taxon>Tuberaceae</taxon>
        <taxon>Choiromyces</taxon>
    </lineage>
</organism>
<gene>
    <name evidence="2" type="ORF">L873DRAFT_1787143</name>
</gene>
<protein>
    <submittedName>
        <fullName evidence="2">Uncharacterized protein</fullName>
    </submittedName>
</protein>
<dbReference type="Proteomes" id="UP000276215">
    <property type="component" value="Unassembled WGS sequence"/>
</dbReference>
<dbReference type="EMBL" id="ML120363">
    <property type="protein sequence ID" value="RPB03362.1"/>
    <property type="molecule type" value="Genomic_DNA"/>
</dbReference>